<feature type="transmembrane region" description="Helical" evidence="1">
    <location>
        <begin position="122"/>
        <end position="140"/>
    </location>
</feature>
<evidence type="ECO:0000313" key="3">
    <source>
        <dbReference type="Proteomes" id="UP000308230"/>
    </source>
</evidence>
<keyword evidence="1" id="KW-1133">Transmembrane helix</keyword>
<feature type="transmembrane region" description="Helical" evidence="1">
    <location>
        <begin position="314"/>
        <end position="333"/>
    </location>
</feature>
<organism evidence="2 3">
    <name type="scientific">Exobacillus caeni</name>
    <dbReference type="NCBI Taxonomy" id="2574798"/>
    <lineage>
        <taxon>Bacteria</taxon>
        <taxon>Bacillati</taxon>
        <taxon>Bacillota</taxon>
        <taxon>Bacilli</taxon>
        <taxon>Bacillales</taxon>
        <taxon>Guptibacillaceae</taxon>
        <taxon>Exobacillus</taxon>
    </lineage>
</organism>
<feature type="transmembrane region" description="Helical" evidence="1">
    <location>
        <begin position="242"/>
        <end position="262"/>
    </location>
</feature>
<dbReference type="PANTHER" id="PTHR20992">
    <property type="entry name" value="AT15442P-RELATED"/>
    <property type="match status" value="1"/>
</dbReference>
<dbReference type="Proteomes" id="UP000308230">
    <property type="component" value="Unassembled WGS sequence"/>
</dbReference>
<reference evidence="2 3" key="1">
    <citation type="submission" date="2019-04" db="EMBL/GenBank/DDBJ databases">
        <title>Bacillus caeni sp. nov., a bacterium isolated from mangrove sediment.</title>
        <authorList>
            <person name="Huang H."/>
            <person name="Mo K."/>
            <person name="Hu Y."/>
        </authorList>
    </citation>
    <scope>NUCLEOTIDE SEQUENCE [LARGE SCALE GENOMIC DNA]</scope>
    <source>
        <strain evidence="2 3">HB172195</strain>
    </source>
</reference>
<feature type="transmembrane region" description="Helical" evidence="1">
    <location>
        <begin position="182"/>
        <end position="204"/>
    </location>
</feature>
<protein>
    <submittedName>
        <fullName evidence="2">TIGR00341 family protein</fullName>
    </submittedName>
</protein>
<proteinExistence type="predicted"/>
<keyword evidence="1" id="KW-0812">Transmembrane</keyword>
<dbReference type="AlphaFoldDB" id="A0A5R9EXX5"/>
<dbReference type="PANTHER" id="PTHR20992:SF9">
    <property type="entry name" value="AT15442P-RELATED"/>
    <property type="match status" value="1"/>
</dbReference>
<dbReference type="NCBIfam" id="TIGR00341">
    <property type="entry name" value="TIGR00341 family protein"/>
    <property type="match status" value="1"/>
</dbReference>
<accession>A0A5R9EXX5</accession>
<comment type="caution">
    <text evidence="2">The sequence shown here is derived from an EMBL/GenBank/DDBJ whole genome shotgun (WGS) entry which is preliminary data.</text>
</comment>
<feature type="transmembrane region" description="Helical" evidence="1">
    <location>
        <begin position="274"/>
        <end position="294"/>
    </location>
</feature>
<dbReference type="RefSeq" id="WP_138128269.1">
    <property type="nucleotide sequence ID" value="NZ_SWLG01000014.1"/>
</dbReference>
<dbReference type="Pfam" id="PF04087">
    <property type="entry name" value="DUF389"/>
    <property type="match status" value="1"/>
</dbReference>
<name>A0A5R9EXX5_9BACL</name>
<gene>
    <name evidence="2" type="ORF">FCL54_17395</name>
</gene>
<dbReference type="OrthoDB" id="9790659at2"/>
<sequence>MEVQLIEAYVPKKYFDKINESLQEFPHESYWVSNETDDYTLIRMLVKTTETEEILDYLENRVNVIEGFNVLLFPIQTFLTRKSEEEDKEKEKEKEPEDTNRLQRVSRQELLSVIQQSSKISLSYTLLVILSAIVVTVGFIRDSEAVVIGAMVIAPLLGPIISVAFAAILGNYRLVLQSLGTLFFAIVIVIFISILFSMALPVSINTHQFMSRTHVNLLDIVLALASGTAGALSTLRRLPGSLVGVMVAAALLPPTVVLGTTIGDAMWHEAYGSMLLLLVNITSVMLAAIIVFSLSGIQPIKWTEVQKANTSRRLSIIFVSAIVILLAIAILMGEKVDLT</sequence>
<feature type="transmembrane region" description="Helical" evidence="1">
    <location>
        <begin position="146"/>
        <end position="170"/>
    </location>
</feature>
<keyword evidence="1" id="KW-0472">Membrane</keyword>
<keyword evidence="3" id="KW-1185">Reference proteome</keyword>
<evidence type="ECO:0000256" key="1">
    <source>
        <dbReference type="SAM" id="Phobius"/>
    </source>
</evidence>
<evidence type="ECO:0000313" key="2">
    <source>
        <dbReference type="EMBL" id="TLS35967.1"/>
    </source>
</evidence>
<dbReference type="EMBL" id="SWLG01000014">
    <property type="protein sequence ID" value="TLS35967.1"/>
    <property type="molecule type" value="Genomic_DNA"/>
</dbReference>
<dbReference type="InterPro" id="IPR005240">
    <property type="entry name" value="DUF389"/>
</dbReference>